<evidence type="ECO:0000313" key="6">
    <source>
        <dbReference type="EMBL" id="KAK3173700.1"/>
    </source>
</evidence>
<evidence type="ECO:0000256" key="1">
    <source>
        <dbReference type="ARBA" id="ARBA00005466"/>
    </source>
</evidence>
<evidence type="ECO:0000256" key="4">
    <source>
        <dbReference type="ARBA" id="ARBA00023002"/>
    </source>
</evidence>
<name>A0AAD9Z930_9LECA</name>
<evidence type="ECO:0000256" key="2">
    <source>
        <dbReference type="ARBA" id="ARBA00022630"/>
    </source>
</evidence>
<comment type="similarity">
    <text evidence="1">Belongs to the oxygen-dependent FAD-linked oxidoreductase family.</text>
</comment>
<protein>
    <recommendedName>
        <fullName evidence="5">FAD-binding PCMH-type domain-containing protein</fullName>
    </recommendedName>
</protein>
<sequence length="352" mass="39419">MKDFYRRGLDEGTFDSTFGSLGNGNTVGVIPYCLGGGISIATGLIGFGCDNILSAKVVLPNGQLVFASEEEWPDLFWALKGAGQHFGLVLEITLRTYPLSIYGTPEGRHWVGNFMYPLERAEAVCKEMETLMADTKNLTAGHLMVMAPPPSFQPIIAVSPHYFGDPKNAPAAFGALDKLGPIAFNATTPLVPNLSDHLDFACQKGDYKRFSLAGLQEFKTDRFLQVINLFKELFETCPDAGASGYFVEWHSRANEIPKPESESAFSHHDVYMWVNCLSWCKSKGSCEKVFELEKKVIDVMRSGQDPSEYIDYQNCNREDPVERRFRGKERLAKLRRIKQQVDPQGVFTKEFL</sequence>
<keyword evidence="4" id="KW-0560">Oxidoreductase</keyword>
<dbReference type="Proteomes" id="UP001276659">
    <property type="component" value="Unassembled WGS sequence"/>
</dbReference>
<feature type="domain" description="FAD-binding PCMH-type" evidence="5">
    <location>
        <begin position="1"/>
        <end position="99"/>
    </location>
</feature>
<dbReference type="InterPro" id="IPR050416">
    <property type="entry name" value="FAD-linked_Oxidoreductase"/>
</dbReference>
<keyword evidence="3" id="KW-0274">FAD</keyword>
<dbReference type="Gene3D" id="3.30.465.10">
    <property type="match status" value="1"/>
</dbReference>
<dbReference type="GO" id="GO:0016491">
    <property type="term" value="F:oxidoreductase activity"/>
    <property type="evidence" value="ECO:0007669"/>
    <property type="project" value="UniProtKB-KW"/>
</dbReference>
<dbReference type="InterPro" id="IPR016166">
    <property type="entry name" value="FAD-bd_PCMH"/>
</dbReference>
<proteinExistence type="inferred from homology"/>
<dbReference type="InterPro" id="IPR036318">
    <property type="entry name" value="FAD-bd_PCMH-like_sf"/>
</dbReference>
<dbReference type="PANTHER" id="PTHR42973">
    <property type="entry name" value="BINDING OXIDOREDUCTASE, PUTATIVE (AFU_ORTHOLOGUE AFUA_1G17690)-RELATED"/>
    <property type="match status" value="1"/>
</dbReference>
<evidence type="ECO:0000256" key="3">
    <source>
        <dbReference type="ARBA" id="ARBA00022827"/>
    </source>
</evidence>
<comment type="caution">
    <text evidence="6">The sequence shown here is derived from an EMBL/GenBank/DDBJ whole genome shotgun (WGS) entry which is preliminary data.</text>
</comment>
<evidence type="ECO:0000259" key="5">
    <source>
        <dbReference type="PROSITE" id="PS51387"/>
    </source>
</evidence>
<dbReference type="GO" id="GO:0071949">
    <property type="term" value="F:FAD binding"/>
    <property type="evidence" value="ECO:0007669"/>
    <property type="project" value="InterPro"/>
</dbReference>
<reference evidence="6" key="1">
    <citation type="submission" date="2022-11" db="EMBL/GenBank/DDBJ databases">
        <title>Chromosomal genome sequence assembly and mating type (MAT) locus characterization of the leprose asexual lichenized fungus Lepraria neglecta (Nyl.) Erichsen.</title>
        <authorList>
            <person name="Allen J.L."/>
            <person name="Pfeffer B."/>
        </authorList>
    </citation>
    <scope>NUCLEOTIDE SEQUENCE</scope>
    <source>
        <strain evidence="6">Allen 5258</strain>
    </source>
</reference>
<dbReference type="Gene3D" id="3.40.462.20">
    <property type="match status" value="1"/>
</dbReference>
<dbReference type="EMBL" id="JASNWA010000007">
    <property type="protein sequence ID" value="KAK3173700.1"/>
    <property type="molecule type" value="Genomic_DNA"/>
</dbReference>
<keyword evidence="2" id="KW-0285">Flavoprotein</keyword>
<evidence type="ECO:0000313" key="7">
    <source>
        <dbReference type="Proteomes" id="UP001276659"/>
    </source>
</evidence>
<dbReference type="AlphaFoldDB" id="A0AAD9Z930"/>
<dbReference type="SUPFAM" id="SSF56176">
    <property type="entry name" value="FAD-binding/transporter-associated domain-like"/>
    <property type="match status" value="1"/>
</dbReference>
<dbReference type="PANTHER" id="PTHR42973:SF7">
    <property type="entry name" value="FAD-BINDING PCMH-TYPE DOMAIN-CONTAINING PROTEIN"/>
    <property type="match status" value="1"/>
</dbReference>
<keyword evidence="7" id="KW-1185">Reference proteome</keyword>
<gene>
    <name evidence="6" type="ORF">OEA41_007032</name>
</gene>
<dbReference type="PROSITE" id="PS51387">
    <property type="entry name" value="FAD_PCMH"/>
    <property type="match status" value="1"/>
</dbReference>
<accession>A0AAD9Z930</accession>
<organism evidence="6 7">
    <name type="scientific">Lepraria neglecta</name>
    <dbReference type="NCBI Taxonomy" id="209136"/>
    <lineage>
        <taxon>Eukaryota</taxon>
        <taxon>Fungi</taxon>
        <taxon>Dikarya</taxon>
        <taxon>Ascomycota</taxon>
        <taxon>Pezizomycotina</taxon>
        <taxon>Lecanoromycetes</taxon>
        <taxon>OSLEUM clade</taxon>
        <taxon>Lecanoromycetidae</taxon>
        <taxon>Lecanorales</taxon>
        <taxon>Lecanorineae</taxon>
        <taxon>Stereocaulaceae</taxon>
        <taxon>Lepraria</taxon>
    </lineage>
</organism>
<dbReference type="InterPro" id="IPR016169">
    <property type="entry name" value="FAD-bd_PCMH_sub2"/>
</dbReference>